<reference evidence="5 6" key="1">
    <citation type="submission" date="2020-03" db="EMBL/GenBank/DDBJ databases">
        <title>Whole genome shotgun sequence of Phytohabitans suffuscus NBRC 105367.</title>
        <authorList>
            <person name="Komaki H."/>
            <person name="Tamura T."/>
        </authorList>
    </citation>
    <scope>NUCLEOTIDE SEQUENCE [LARGE SCALE GENOMIC DNA]</scope>
    <source>
        <strain evidence="5 6">NBRC 105367</strain>
    </source>
</reference>
<evidence type="ECO:0000313" key="5">
    <source>
        <dbReference type="EMBL" id="BCB91991.1"/>
    </source>
</evidence>
<dbReference type="Gene3D" id="3.40.50.720">
    <property type="entry name" value="NAD(P)-binding Rossmann-like Domain"/>
    <property type="match status" value="1"/>
</dbReference>
<feature type="domain" description="Ketoreductase" evidence="4">
    <location>
        <begin position="7"/>
        <end position="188"/>
    </location>
</feature>
<dbReference type="EMBL" id="AP022871">
    <property type="protein sequence ID" value="BCB91991.1"/>
    <property type="molecule type" value="Genomic_DNA"/>
</dbReference>
<dbReference type="SMART" id="SM00822">
    <property type="entry name" value="PKS_KR"/>
    <property type="match status" value="1"/>
</dbReference>
<dbReference type="AlphaFoldDB" id="A0A6F8Z1M1"/>
<sequence>MGRFEGQTVVVTGGARGMGAAHARGFAAEGARVVVADVLDGEGRDLAAELGDRARFVHLDVADEVGWAALVREAEDAFGPVRVLVNNAGVLTLEPLDTIAPDTWRRVLDVNLTGMFLGIQAVTPSMRAAGGGAIVNVSSTAGIAPAPLLGAYVASKFGVRGLTKVAALELGRDNIRVNSVHPGVVRTPMTTETGDVGFAAIDAFPLDGHAIPRAAEPEEITRLVLFLASGEASFATGAEFVADGGLLLGPALQPEPR</sequence>
<dbReference type="FunFam" id="3.40.50.720:FF:000084">
    <property type="entry name" value="Short-chain dehydrogenase reductase"/>
    <property type="match status" value="1"/>
</dbReference>
<dbReference type="GO" id="GO:0016491">
    <property type="term" value="F:oxidoreductase activity"/>
    <property type="evidence" value="ECO:0007669"/>
    <property type="project" value="UniProtKB-KW"/>
</dbReference>
<proteinExistence type="inferred from homology"/>
<dbReference type="KEGG" id="psuu:Psuf_093040"/>
<dbReference type="PANTHER" id="PTHR24321">
    <property type="entry name" value="DEHYDROGENASES, SHORT CHAIN"/>
    <property type="match status" value="1"/>
</dbReference>
<comment type="similarity">
    <text evidence="1">Belongs to the short-chain dehydrogenases/reductases (SDR) family.</text>
</comment>
<dbReference type="InterPro" id="IPR057326">
    <property type="entry name" value="KR_dom"/>
</dbReference>
<dbReference type="PRINTS" id="PR00080">
    <property type="entry name" value="SDRFAMILY"/>
</dbReference>
<evidence type="ECO:0000313" key="6">
    <source>
        <dbReference type="Proteomes" id="UP000503011"/>
    </source>
</evidence>
<dbReference type="PROSITE" id="PS00061">
    <property type="entry name" value="ADH_SHORT"/>
    <property type="match status" value="1"/>
</dbReference>
<dbReference type="InterPro" id="IPR036291">
    <property type="entry name" value="NAD(P)-bd_dom_sf"/>
</dbReference>
<protein>
    <submittedName>
        <fullName evidence="5">3-alpha-hydroxysteroid dehydrogenase</fullName>
    </submittedName>
</protein>
<dbReference type="InterPro" id="IPR020904">
    <property type="entry name" value="Sc_DH/Rdtase_CS"/>
</dbReference>
<dbReference type="NCBIfam" id="NF005559">
    <property type="entry name" value="PRK07231.1"/>
    <property type="match status" value="1"/>
</dbReference>
<keyword evidence="2" id="KW-0560">Oxidoreductase</keyword>
<evidence type="ECO:0000256" key="3">
    <source>
        <dbReference type="ARBA" id="ARBA00023027"/>
    </source>
</evidence>
<keyword evidence="6" id="KW-1185">Reference proteome</keyword>
<accession>A0A6F8Z1M1</accession>
<dbReference type="PANTHER" id="PTHR24321:SF8">
    <property type="entry name" value="ESTRADIOL 17-BETA-DEHYDROGENASE 8-RELATED"/>
    <property type="match status" value="1"/>
</dbReference>
<dbReference type="Proteomes" id="UP000503011">
    <property type="component" value="Chromosome"/>
</dbReference>
<evidence type="ECO:0000256" key="2">
    <source>
        <dbReference type="ARBA" id="ARBA00023002"/>
    </source>
</evidence>
<reference evidence="5 6" key="2">
    <citation type="submission" date="2020-03" db="EMBL/GenBank/DDBJ databases">
        <authorList>
            <person name="Ichikawa N."/>
            <person name="Kimura A."/>
            <person name="Kitahashi Y."/>
            <person name="Uohara A."/>
        </authorList>
    </citation>
    <scope>NUCLEOTIDE SEQUENCE [LARGE SCALE GENOMIC DNA]</scope>
    <source>
        <strain evidence="5 6">NBRC 105367</strain>
    </source>
</reference>
<dbReference type="RefSeq" id="WP_173165675.1">
    <property type="nucleotide sequence ID" value="NZ_AP022871.1"/>
</dbReference>
<evidence type="ECO:0000259" key="4">
    <source>
        <dbReference type="SMART" id="SM00822"/>
    </source>
</evidence>
<organism evidence="5 6">
    <name type="scientific">Phytohabitans suffuscus</name>
    <dbReference type="NCBI Taxonomy" id="624315"/>
    <lineage>
        <taxon>Bacteria</taxon>
        <taxon>Bacillati</taxon>
        <taxon>Actinomycetota</taxon>
        <taxon>Actinomycetes</taxon>
        <taxon>Micromonosporales</taxon>
        <taxon>Micromonosporaceae</taxon>
    </lineage>
</organism>
<keyword evidence="3" id="KW-0520">NAD</keyword>
<dbReference type="Pfam" id="PF13561">
    <property type="entry name" value="adh_short_C2"/>
    <property type="match status" value="1"/>
</dbReference>
<dbReference type="PRINTS" id="PR00081">
    <property type="entry name" value="GDHRDH"/>
</dbReference>
<gene>
    <name evidence="5" type="ORF">Psuf_093040</name>
</gene>
<evidence type="ECO:0000256" key="1">
    <source>
        <dbReference type="ARBA" id="ARBA00006484"/>
    </source>
</evidence>
<dbReference type="SUPFAM" id="SSF51735">
    <property type="entry name" value="NAD(P)-binding Rossmann-fold domains"/>
    <property type="match status" value="1"/>
</dbReference>
<dbReference type="InterPro" id="IPR002347">
    <property type="entry name" value="SDR_fam"/>
</dbReference>
<name>A0A6F8Z1M1_9ACTN</name>